<keyword evidence="7" id="KW-1133">Transmembrane helix</keyword>
<evidence type="ECO:0000259" key="8">
    <source>
        <dbReference type="PROSITE" id="PS50885"/>
    </source>
</evidence>
<evidence type="ECO:0000256" key="4">
    <source>
        <dbReference type="ARBA" id="ARBA00022679"/>
    </source>
</evidence>
<comment type="subcellular location">
    <subcellularLocation>
        <location evidence="1">Cell membrane</location>
        <topology evidence="1">Multi-pass membrane protein</topology>
    </subcellularLocation>
</comment>
<dbReference type="InterPro" id="IPR003594">
    <property type="entry name" value="HATPase_dom"/>
</dbReference>
<organism evidence="9 10">
    <name type="scientific">Paenibacillus validus</name>
    <dbReference type="NCBI Taxonomy" id="44253"/>
    <lineage>
        <taxon>Bacteria</taxon>
        <taxon>Bacillati</taxon>
        <taxon>Bacillota</taxon>
        <taxon>Bacilli</taxon>
        <taxon>Bacillales</taxon>
        <taxon>Paenibacillaceae</taxon>
        <taxon>Paenibacillus</taxon>
    </lineage>
</organism>
<evidence type="ECO:0000256" key="2">
    <source>
        <dbReference type="ARBA" id="ARBA00022475"/>
    </source>
</evidence>
<dbReference type="PANTHER" id="PTHR34220:SF7">
    <property type="entry name" value="SENSOR HISTIDINE KINASE YPDA"/>
    <property type="match status" value="1"/>
</dbReference>
<dbReference type="AlphaFoldDB" id="A0A7X3CS87"/>
<comment type="caution">
    <text evidence="9">The sequence shown here is derived from an EMBL/GenBank/DDBJ whole genome shotgun (WGS) entry which is preliminary data.</text>
</comment>
<dbReference type="GO" id="GO:0005886">
    <property type="term" value="C:plasma membrane"/>
    <property type="evidence" value="ECO:0007669"/>
    <property type="project" value="UniProtKB-SubCell"/>
</dbReference>
<keyword evidence="7" id="KW-0812">Transmembrane</keyword>
<reference evidence="9 10" key="1">
    <citation type="submission" date="2019-11" db="EMBL/GenBank/DDBJ databases">
        <title>Draft genome sequences of five Paenibacillus species of dairy origin.</title>
        <authorList>
            <person name="Olajide A.M."/>
            <person name="Chen S."/>
            <person name="Lapointe G."/>
        </authorList>
    </citation>
    <scope>NUCLEOTIDE SEQUENCE [LARGE SCALE GENOMIC DNA]</scope>
    <source>
        <strain evidence="9 10">2CS3</strain>
    </source>
</reference>
<dbReference type="EMBL" id="WNZX01000007">
    <property type="protein sequence ID" value="MUG71047.1"/>
    <property type="molecule type" value="Genomic_DNA"/>
</dbReference>
<evidence type="ECO:0000256" key="1">
    <source>
        <dbReference type="ARBA" id="ARBA00004651"/>
    </source>
</evidence>
<name>A0A7X3CS87_9BACL</name>
<proteinExistence type="predicted"/>
<dbReference type="PROSITE" id="PS50885">
    <property type="entry name" value="HAMP"/>
    <property type="match status" value="1"/>
</dbReference>
<protein>
    <recommendedName>
        <fullName evidence="8">HAMP domain-containing protein</fullName>
    </recommendedName>
</protein>
<accession>A0A7X3CS87</accession>
<evidence type="ECO:0000256" key="5">
    <source>
        <dbReference type="ARBA" id="ARBA00022777"/>
    </source>
</evidence>
<keyword evidence="5" id="KW-0418">Kinase</keyword>
<dbReference type="Proteomes" id="UP000450917">
    <property type="component" value="Unassembled WGS sequence"/>
</dbReference>
<evidence type="ECO:0000256" key="7">
    <source>
        <dbReference type="SAM" id="Phobius"/>
    </source>
</evidence>
<dbReference type="InterPro" id="IPR003660">
    <property type="entry name" value="HAMP_dom"/>
</dbReference>
<dbReference type="RefSeq" id="WP_127604832.1">
    <property type="nucleotide sequence ID" value="NZ_JARTHJ010000038.1"/>
</dbReference>
<feature type="transmembrane region" description="Helical" evidence="7">
    <location>
        <begin position="12"/>
        <end position="32"/>
    </location>
</feature>
<evidence type="ECO:0000256" key="3">
    <source>
        <dbReference type="ARBA" id="ARBA00022553"/>
    </source>
</evidence>
<keyword evidence="2" id="KW-1003">Cell membrane</keyword>
<dbReference type="InterPro" id="IPR010559">
    <property type="entry name" value="Sig_transdc_His_kin_internal"/>
</dbReference>
<keyword evidence="4" id="KW-0808">Transferase</keyword>
<dbReference type="GO" id="GO:0000155">
    <property type="term" value="F:phosphorelay sensor kinase activity"/>
    <property type="evidence" value="ECO:0007669"/>
    <property type="project" value="InterPro"/>
</dbReference>
<feature type="transmembrane region" description="Helical" evidence="7">
    <location>
        <begin position="171"/>
        <end position="195"/>
    </location>
</feature>
<keyword evidence="10" id="KW-1185">Reference proteome</keyword>
<dbReference type="SUPFAM" id="SSF55874">
    <property type="entry name" value="ATPase domain of HSP90 chaperone/DNA topoisomerase II/histidine kinase"/>
    <property type="match status" value="1"/>
</dbReference>
<dbReference type="Pfam" id="PF02518">
    <property type="entry name" value="HATPase_c"/>
    <property type="match status" value="1"/>
</dbReference>
<dbReference type="PANTHER" id="PTHR34220">
    <property type="entry name" value="SENSOR HISTIDINE KINASE YPDA"/>
    <property type="match status" value="1"/>
</dbReference>
<dbReference type="Gene3D" id="6.10.340.10">
    <property type="match status" value="1"/>
</dbReference>
<dbReference type="Gene3D" id="3.30.565.10">
    <property type="entry name" value="Histidine kinase-like ATPase, C-terminal domain"/>
    <property type="match status" value="1"/>
</dbReference>
<keyword evidence="6 7" id="KW-0472">Membrane</keyword>
<dbReference type="InterPro" id="IPR036890">
    <property type="entry name" value="HATPase_C_sf"/>
</dbReference>
<gene>
    <name evidence="9" type="ORF">GNP93_10175</name>
</gene>
<dbReference type="Pfam" id="PF06580">
    <property type="entry name" value="His_kinase"/>
    <property type="match status" value="1"/>
</dbReference>
<dbReference type="InterPro" id="IPR050640">
    <property type="entry name" value="Bact_2-comp_sensor_kinase"/>
</dbReference>
<evidence type="ECO:0000313" key="10">
    <source>
        <dbReference type="Proteomes" id="UP000450917"/>
    </source>
</evidence>
<feature type="domain" description="HAMP" evidence="8">
    <location>
        <begin position="192"/>
        <end position="246"/>
    </location>
</feature>
<evidence type="ECO:0000313" key="9">
    <source>
        <dbReference type="EMBL" id="MUG71047.1"/>
    </source>
</evidence>
<keyword evidence="3" id="KW-0597">Phosphoprotein</keyword>
<evidence type="ECO:0000256" key="6">
    <source>
        <dbReference type="ARBA" id="ARBA00023136"/>
    </source>
</evidence>
<sequence>MYFSIKYKYMILYSLLTIFPLIMLELLIYQFWTIKYYDNAVDAQTRMIQQLDHSMTVIYEKWGSDTEKLFSVQDGLVQDLAGGLHFNVPSDLLIMNANGQILYTSNDRINGSSSIESEVNARAPESGNFTIKENKRKMLVIYQKNPVTGLRSISITEVAAIYENNAYLKKWMTYLILLSTVFSVFSIVLISLHVAAPIRSLRKQINAIDDGEFKNTSDQVVIIKDEIWEIGISFQKIMLKLQEQINLQFQLKMATNQSKFKALQSQINPHFLHNTLETINSLAIIHEVPLIAQISRSLSKMFRYNTVQDAEDVLLKEELDHVDHYLKVQLIRFDGWIECEQRIDPQILEHRTIKFILQPIVENCFTHAFNHVTDKGMIRIEGTLEQDHILIRVNDNGTGMPEDKIQSMNEALRAYDSKPEHADDARVSDSIGVYNVNYRLKIAYGEAYGLQYENISPRGLSVRIKIPVNQS</sequence>